<dbReference type="EMBL" id="KN822009">
    <property type="protein sequence ID" value="KIM68533.1"/>
    <property type="molecule type" value="Genomic_DNA"/>
</dbReference>
<dbReference type="AlphaFoldDB" id="A0A0C3A4D3"/>
<sequence>MLELSWEPHATVLANASSTGGLISALLHDLIKTAEIAISKLARVVYARDTRPSGPALVAALEDGLMAMGAEARNAGVITAPMIHYLVRAINTKGTKDSYGDDTEEGYYTKFSSAFNELIAGRPPRSPLVIDCANGVGAPAAKILSRYLQNSLPIELENTAFDIPGALNNACGADFVKVNQKLPPSLVNTRLLPLSSASS</sequence>
<dbReference type="SUPFAM" id="SSF53738">
    <property type="entry name" value="Phosphoglucomutase, first 3 domains"/>
    <property type="match status" value="1"/>
</dbReference>
<keyword evidence="5" id="KW-1185">Reference proteome</keyword>
<dbReference type="GO" id="GO:0005975">
    <property type="term" value="P:carbohydrate metabolic process"/>
    <property type="evidence" value="ECO:0007669"/>
    <property type="project" value="InterPro"/>
</dbReference>
<dbReference type="InParanoid" id="A0A0C3A4D3"/>
<dbReference type="InterPro" id="IPR016055">
    <property type="entry name" value="A-D-PHexomutase_a/b/a-I/II/III"/>
</dbReference>
<proteinExistence type="inferred from homology"/>
<name>A0A0C3A4D3_9AGAM</name>
<feature type="domain" description="Phosphoacetylglucosamine mutase AMG1" evidence="3">
    <location>
        <begin position="102"/>
        <end position="188"/>
    </location>
</feature>
<evidence type="ECO:0000256" key="1">
    <source>
        <dbReference type="ARBA" id="ARBA00010231"/>
    </source>
</evidence>
<dbReference type="GO" id="GO:0006048">
    <property type="term" value="P:UDP-N-acetylglucosamine biosynthetic process"/>
    <property type="evidence" value="ECO:0007669"/>
    <property type="project" value="TreeGrafter"/>
</dbReference>
<protein>
    <submittedName>
        <fullName evidence="4">Uncharacterized protein</fullName>
    </submittedName>
</protein>
<dbReference type="Gene3D" id="3.40.120.10">
    <property type="entry name" value="Alpha-D-Glucose-1,6-Bisphosphate, subunit A, domain 3"/>
    <property type="match status" value="1"/>
</dbReference>
<dbReference type="InterPro" id="IPR049023">
    <property type="entry name" value="AMG1_II"/>
</dbReference>
<comment type="similarity">
    <text evidence="1">Belongs to the phosphohexose mutase family.</text>
</comment>
<evidence type="ECO:0000313" key="4">
    <source>
        <dbReference type="EMBL" id="KIM68533.1"/>
    </source>
</evidence>
<dbReference type="Proteomes" id="UP000053989">
    <property type="component" value="Unassembled WGS sequence"/>
</dbReference>
<feature type="domain" description="Alpha-D-phosphohexomutase alpha/beta/alpha" evidence="2">
    <location>
        <begin position="39"/>
        <end position="94"/>
    </location>
</feature>
<dbReference type="PANTHER" id="PTHR45955">
    <property type="entry name" value="PHOSPHOACETYLGLUCOSAMINE MUTASE"/>
    <property type="match status" value="1"/>
</dbReference>
<dbReference type="Pfam" id="PF02878">
    <property type="entry name" value="PGM_PMM_I"/>
    <property type="match status" value="1"/>
</dbReference>
<dbReference type="GO" id="GO:0004610">
    <property type="term" value="F:phosphoacetylglucosamine mutase activity"/>
    <property type="evidence" value="ECO:0007669"/>
    <property type="project" value="TreeGrafter"/>
</dbReference>
<evidence type="ECO:0000313" key="5">
    <source>
        <dbReference type="Proteomes" id="UP000053989"/>
    </source>
</evidence>
<dbReference type="OrthoDB" id="1928at2759"/>
<dbReference type="PANTHER" id="PTHR45955:SF1">
    <property type="entry name" value="PHOSPHOACETYLGLUCOSAMINE MUTASE"/>
    <property type="match status" value="1"/>
</dbReference>
<reference evidence="5" key="2">
    <citation type="submission" date="2015-01" db="EMBL/GenBank/DDBJ databases">
        <title>Evolutionary Origins and Diversification of the Mycorrhizal Mutualists.</title>
        <authorList>
            <consortium name="DOE Joint Genome Institute"/>
            <consortium name="Mycorrhizal Genomics Consortium"/>
            <person name="Kohler A."/>
            <person name="Kuo A."/>
            <person name="Nagy L.G."/>
            <person name="Floudas D."/>
            <person name="Copeland A."/>
            <person name="Barry K.W."/>
            <person name="Cichocki N."/>
            <person name="Veneault-Fourrey C."/>
            <person name="LaButti K."/>
            <person name="Lindquist E.A."/>
            <person name="Lipzen A."/>
            <person name="Lundell T."/>
            <person name="Morin E."/>
            <person name="Murat C."/>
            <person name="Riley R."/>
            <person name="Ohm R."/>
            <person name="Sun H."/>
            <person name="Tunlid A."/>
            <person name="Henrissat B."/>
            <person name="Grigoriev I.V."/>
            <person name="Hibbett D.S."/>
            <person name="Martin F."/>
        </authorList>
    </citation>
    <scope>NUCLEOTIDE SEQUENCE [LARGE SCALE GENOMIC DNA]</scope>
    <source>
        <strain evidence="5">Foug A</strain>
    </source>
</reference>
<dbReference type="InterPro" id="IPR005844">
    <property type="entry name" value="A-D-PHexomutase_a/b/a-I"/>
</dbReference>
<evidence type="ECO:0000259" key="2">
    <source>
        <dbReference type="Pfam" id="PF02878"/>
    </source>
</evidence>
<accession>A0A0C3A4D3</accession>
<gene>
    <name evidence="4" type="ORF">SCLCIDRAFT_959034</name>
</gene>
<dbReference type="Pfam" id="PF21405">
    <property type="entry name" value="AMG1_II"/>
    <property type="match status" value="1"/>
</dbReference>
<reference evidence="4 5" key="1">
    <citation type="submission" date="2014-04" db="EMBL/GenBank/DDBJ databases">
        <authorList>
            <consortium name="DOE Joint Genome Institute"/>
            <person name="Kuo A."/>
            <person name="Kohler A."/>
            <person name="Nagy L.G."/>
            <person name="Floudas D."/>
            <person name="Copeland A."/>
            <person name="Barry K.W."/>
            <person name="Cichocki N."/>
            <person name="Veneault-Fourrey C."/>
            <person name="LaButti K."/>
            <person name="Lindquist E.A."/>
            <person name="Lipzen A."/>
            <person name="Lundell T."/>
            <person name="Morin E."/>
            <person name="Murat C."/>
            <person name="Sun H."/>
            <person name="Tunlid A."/>
            <person name="Henrissat B."/>
            <person name="Grigoriev I.V."/>
            <person name="Hibbett D.S."/>
            <person name="Martin F."/>
            <person name="Nordberg H.P."/>
            <person name="Cantor M.N."/>
            <person name="Hua S.X."/>
        </authorList>
    </citation>
    <scope>NUCLEOTIDE SEQUENCE [LARGE SCALE GENOMIC DNA]</scope>
    <source>
        <strain evidence="4 5">Foug A</strain>
    </source>
</reference>
<evidence type="ECO:0000259" key="3">
    <source>
        <dbReference type="Pfam" id="PF21405"/>
    </source>
</evidence>
<dbReference type="HOGENOM" id="CLU_1409115_0_0_1"/>
<organism evidence="4 5">
    <name type="scientific">Scleroderma citrinum Foug A</name>
    <dbReference type="NCBI Taxonomy" id="1036808"/>
    <lineage>
        <taxon>Eukaryota</taxon>
        <taxon>Fungi</taxon>
        <taxon>Dikarya</taxon>
        <taxon>Basidiomycota</taxon>
        <taxon>Agaricomycotina</taxon>
        <taxon>Agaricomycetes</taxon>
        <taxon>Agaricomycetidae</taxon>
        <taxon>Boletales</taxon>
        <taxon>Sclerodermatineae</taxon>
        <taxon>Sclerodermataceae</taxon>
        <taxon>Scleroderma</taxon>
    </lineage>
</organism>
<dbReference type="STRING" id="1036808.A0A0C3A4D3"/>